<organism evidence="2 3">
    <name type="scientific">Marivirga atlantica</name>
    <dbReference type="NCBI Taxonomy" id="1548457"/>
    <lineage>
        <taxon>Bacteria</taxon>
        <taxon>Pseudomonadati</taxon>
        <taxon>Bacteroidota</taxon>
        <taxon>Cytophagia</taxon>
        <taxon>Cytophagales</taxon>
        <taxon>Marivirgaceae</taxon>
        <taxon>Marivirga</taxon>
    </lineage>
</organism>
<accession>A0A937DEB4</accession>
<keyword evidence="3" id="KW-1185">Reference proteome</keyword>
<dbReference type="AlphaFoldDB" id="A0A937DEB4"/>
<evidence type="ECO:0000256" key="1">
    <source>
        <dbReference type="SAM" id="MobiDB-lite"/>
    </source>
</evidence>
<proteinExistence type="predicted"/>
<comment type="caution">
    <text evidence="2">The sequence shown here is derived from an EMBL/GenBank/DDBJ whole genome shotgun (WGS) entry which is preliminary data.</text>
</comment>
<evidence type="ECO:0000313" key="2">
    <source>
        <dbReference type="EMBL" id="MBL0765062.1"/>
    </source>
</evidence>
<evidence type="ECO:0000313" key="3">
    <source>
        <dbReference type="Proteomes" id="UP000642920"/>
    </source>
</evidence>
<protein>
    <submittedName>
        <fullName evidence="2">Uncharacterized protein</fullName>
    </submittedName>
</protein>
<dbReference type="Proteomes" id="UP000642920">
    <property type="component" value="Unassembled WGS sequence"/>
</dbReference>
<dbReference type="EMBL" id="JAERQG010000001">
    <property type="protein sequence ID" value="MBL0765062.1"/>
    <property type="molecule type" value="Genomic_DNA"/>
</dbReference>
<feature type="region of interest" description="Disordered" evidence="1">
    <location>
        <begin position="1"/>
        <end position="28"/>
    </location>
</feature>
<gene>
    <name evidence="2" type="ORF">JKP34_07360</name>
</gene>
<reference evidence="2" key="1">
    <citation type="submission" date="2021-01" db="EMBL/GenBank/DDBJ databases">
        <title>Marivirga sp. nov., isolated from intertidal surface sediments.</title>
        <authorList>
            <person name="Zhang M."/>
        </authorList>
    </citation>
    <scope>NUCLEOTIDE SEQUENCE</scope>
    <source>
        <strain evidence="2">SM1354</strain>
    </source>
</reference>
<dbReference type="RefSeq" id="WP_201919213.1">
    <property type="nucleotide sequence ID" value="NZ_JAERQG010000001.1"/>
</dbReference>
<sequence length="197" mass="23138">MLWSCNSQPNTKTENSESTTQIQKVDSTTKPIEKPTQTIYKTDNLDIPIFGSFELSKMKMDSLNEYGAGDCWGTIRRYSLPNAGLAIDSMTCGEYGFTYTYYHLSDKDFIQIVYTKKSESILDPESNSYYYVQTEQVTDFNLEPAILMTKTDTVTYFDQREKGIDKEFIKETLKDKQRTYEHFEMEYRGKWERELDY</sequence>
<name>A0A937DEB4_9BACT</name>